<proteinExistence type="predicted"/>
<dbReference type="AlphaFoldDB" id="A0ABD3N756"/>
<evidence type="ECO:0000313" key="3">
    <source>
        <dbReference type="Proteomes" id="UP001530315"/>
    </source>
</evidence>
<dbReference type="Proteomes" id="UP001530315">
    <property type="component" value="Unassembled WGS sequence"/>
</dbReference>
<sequence>MDSQENPFEGMSKDDINNDGNIHYDGVRDVVEELTDPSMPTLPPLPGDNVDVDLEDGSDGDGDDYENDVNENSSSPYFSSTEPTTAAASMAATATLSTTTATTTATTTSKKAVTRSYKSTLQFRTDLTKSSRDVHPCGILHFTRIGGGGHGHGDGNSHGGVGAGSYPSSSSPSPSEEHAFAWISRYHDDACLSNALLHMSKFGFDPNDVVFIPYSSRRSWIDRYPLAFPHVFCGENGIVTGYPHWSDGAGWAGWEVVNLRRTSFAVTGGGDGVALTGANPSLSSPSVETTTAIATSLSTSTTRGGARRKKKIFPTAHLSNDERDELHIEIYRYFKWLRDSLLQSSSLSSAVQQAAISSSDGGGGTAPTADGINDDCAGDQSKQSSSIVVGGGGGSTAGGIKLLSLDNLMEEMKSTFKVVRNYQINASSSSSTTPDGMPFLEEAIGEPLGRLAALARHDHPDRRNPSCDNNRRSGGLDFDDMYGRLERFKREHGHVNVPQKYAQDGGIRQN</sequence>
<keyword evidence="3" id="KW-1185">Reference proteome</keyword>
<name>A0ABD3N756_9STRA</name>
<accession>A0ABD3N756</accession>
<feature type="compositionally biased region" description="Acidic residues" evidence="1">
    <location>
        <begin position="50"/>
        <end position="69"/>
    </location>
</feature>
<dbReference type="EMBL" id="JALLAZ020001594">
    <property type="protein sequence ID" value="KAL3771868.1"/>
    <property type="molecule type" value="Genomic_DNA"/>
</dbReference>
<gene>
    <name evidence="2" type="ORF">ACHAW5_003213</name>
</gene>
<feature type="region of interest" description="Disordered" evidence="1">
    <location>
        <begin position="1"/>
        <end position="91"/>
    </location>
</feature>
<protein>
    <submittedName>
        <fullName evidence="2">Uncharacterized protein</fullName>
    </submittedName>
</protein>
<feature type="region of interest" description="Disordered" evidence="1">
    <location>
        <begin position="148"/>
        <end position="172"/>
    </location>
</feature>
<organism evidence="2 3">
    <name type="scientific">Stephanodiscus triporus</name>
    <dbReference type="NCBI Taxonomy" id="2934178"/>
    <lineage>
        <taxon>Eukaryota</taxon>
        <taxon>Sar</taxon>
        <taxon>Stramenopiles</taxon>
        <taxon>Ochrophyta</taxon>
        <taxon>Bacillariophyta</taxon>
        <taxon>Coscinodiscophyceae</taxon>
        <taxon>Thalassiosirophycidae</taxon>
        <taxon>Stephanodiscales</taxon>
        <taxon>Stephanodiscaceae</taxon>
        <taxon>Stephanodiscus</taxon>
    </lineage>
</organism>
<feature type="region of interest" description="Disordered" evidence="1">
    <location>
        <begin position="356"/>
        <end position="391"/>
    </location>
</feature>
<feature type="compositionally biased region" description="Gly residues" evidence="1">
    <location>
        <begin position="148"/>
        <end position="163"/>
    </location>
</feature>
<reference evidence="2 3" key="1">
    <citation type="submission" date="2024-10" db="EMBL/GenBank/DDBJ databases">
        <title>Updated reference genomes for cyclostephanoid diatoms.</title>
        <authorList>
            <person name="Roberts W.R."/>
            <person name="Alverson A.J."/>
        </authorList>
    </citation>
    <scope>NUCLEOTIDE SEQUENCE [LARGE SCALE GENOMIC DNA]</scope>
    <source>
        <strain evidence="2 3">AJA276-08</strain>
    </source>
</reference>
<evidence type="ECO:0000256" key="1">
    <source>
        <dbReference type="SAM" id="MobiDB-lite"/>
    </source>
</evidence>
<comment type="caution">
    <text evidence="2">The sequence shown here is derived from an EMBL/GenBank/DDBJ whole genome shotgun (WGS) entry which is preliminary data.</text>
</comment>
<evidence type="ECO:0000313" key="2">
    <source>
        <dbReference type="EMBL" id="KAL3771868.1"/>
    </source>
</evidence>
<feature type="compositionally biased region" description="Low complexity" evidence="1">
    <location>
        <begin position="79"/>
        <end position="91"/>
    </location>
</feature>